<dbReference type="CDD" id="cd00093">
    <property type="entry name" value="HTH_XRE"/>
    <property type="match status" value="1"/>
</dbReference>
<sequence>MSDVDEPPGEGLPEAARLARTIKALREEAGLSQPKLGAAIGYTRQYVSLAERLGQNLPSFELVKSIDNVLRADGALIALRQLAKRERQALRAGSTATSEPAPASRARVSSCSPHGSAFAHLPDLADHLSEQWHLLVKTDNLFGPRFALGPVHSHLRLVTEAMSAARGAVRRDLVRLAARYAESAAWLHEDADEDESARYWTDRAMEWAHESDDRLMLSWTLFRSSQQAGAASDAARALGLAQAARRDEEVLTAPMRAAIAQQEAHGHALDGDEAAAQRKLDEAHEWAASDSVGEARDGHGSFCTPAYLELQRAACWLAAGRPDRAVRVYEETLPTLPSAYRRDRGLALSRFATAAARVDEPEYAVHLAEQALDIARSAGSARTEKILRTVVDLLAPRRSIPAVAAFSNRLDGGL</sequence>
<dbReference type="AlphaFoldDB" id="K0JUX8"/>
<dbReference type="STRING" id="1179773.BN6_20010"/>
<dbReference type="BioCyc" id="SESP1179773:BN6_RS09835-MONOMER"/>
<gene>
    <name evidence="3" type="ordered locus">BN6_20010</name>
</gene>
<accession>K0JUX8</accession>
<reference evidence="3 4" key="1">
    <citation type="journal article" date="2012" name="BMC Genomics">
        <title>Complete genome sequence of Saccharothrix espanaensis DSM 44229T and comparison to the other completely sequenced Pseudonocardiaceae.</title>
        <authorList>
            <person name="Strobel T."/>
            <person name="Al-Dilaimi A."/>
            <person name="Blom J."/>
            <person name="Gessner A."/>
            <person name="Kalinowski J."/>
            <person name="Luzhetska M."/>
            <person name="Puhler A."/>
            <person name="Szczepanowski R."/>
            <person name="Bechthold A."/>
            <person name="Ruckert C."/>
        </authorList>
    </citation>
    <scope>NUCLEOTIDE SEQUENCE [LARGE SCALE GENOMIC DNA]</scope>
    <source>
        <strain evidence="4">ATCC 51144 / DSM 44229 / JCM 9112 / NBRC 15066 / NRRL 15764</strain>
    </source>
</reference>
<dbReference type="GO" id="GO:0003677">
    <property type="term" value="F:DNA binding"/>
    <property type="evidence" value="ECO:0007669"/>
    <property type="project" value="InterPro"/>
</dbReference>
<dbReference type="InterPro" id="IPR001387">
    <property type="entry name" value="Cro/C1-type_HTH"/>
</dbReference>
<evidence type="ECO:0000256" key="1">
    <source>
        <dbReference type="SAM" id="MobiDB-lite"/>
    </source>
</evidence>
<evidence type="ECO:0000259" key="2">
    <source>
        <dbReference type="PROSITE" id="PS50943"/>
    </source>
</evidence>
<dbReference type="SUPFAM" id="SSF48452">
    <property type="entry name" value="TPR-like"/>
    <property type="match status" value="1"/>
</dbReference>
<dbReference type="Gene3D" id="1.10.260.40">
    <property type="entry name" value="lambda repressor-like DNA-binding domains"/>
    <property type="match status" value="1"/>
</dbReference>
<organism evidence="3 4">
    <name type="scientific">Saccharothrix espanaensis (strain ATCC 51144 / DSM 44229 / JCM 9112 / NBRC 15066 / NRRL 15764)</name>
    <dbReference type="NCBI Taxonomy" id="1179773"/>
    <lineage>
        <taxon>Bacteria</taxon>
        <taxon>Bacillati</taxon>
        <taxon>Actinomycetota</taxon>
        <taxon>Actinomycetes</taxon>
        <taxon>Pseudonocardiales</taxon>
        <taxon>Pseudonocardiaceae</taxon>
        <taxon>Saccharothrix</taxon>
    </lineage>
</organism>
<dbReference type="Proteomes" id="UP000006281">
    <property type="component" value="Chromosome"/>
</dbReference>
<dbReference type="SUPFAM" id="SSF47413">
    <property type="entry name" value="lambda repressor-like DNA-binding domains"/>
    <property type="match status" value="1"/>
</dbReference>
<evidence type="ECO:0000313" key="4">
    <source>
        <dbReference type="Proteomes" id="UP000006281"/>
    </source>
</evidence>
<dbReference type="InterPro" id="IPR011990">
    <property type="entry name" value="TPR-like_helical_dom_sf"/>
</dbReference>
<keyword evidence="4" id="KW-1185">Reference proteome</keyword>
<evidence type="ECO:0000313" key="3">
    <source>
        <dbReference type="EMBL" id="CCH29322.1"/>
    </source>
</evidence>
<dbReference type="InterPro" id="IPR010982">
    <property type="entry name" value="Lambda_DNA-bd_dom_sf"/>
</dbReference>
<dbReference type="KEGG" id="sesp:BN6_20010"/>
<proteinExistence type="predicted"/>
<name>K0JUX8_SACES</name>
<feature type="region of interest" description="Disordered" evidence="1">
    <location>
        <begin position="90"/>
        <end position="109"/>
    </location>
</feature>
<dbReference type="eggNOG" id="COG1476">
    <property type="taxonomic scope" value="Bacteria"/>
</dbReference>
<dbReference type="SMART" id="SM00530">
    <property type="entry name" value="HTH_XRE"/>
    <property type="match status" value="1"/>
</dbReference>
<dbReference type="PATRIC" id="fig|1179773.3.peg.2009"/>
<protein>
    <recommendedName>
        <fullName evidence="2">HTH cro/C1-type domain-containing protein</fullName>
    </recommendedName>
</protein>
<dbReference type="EMBL" id="HE804045">
    <property type="protein sequence ID" value="CCH29322.1"/>
    <property type="molecule type" value="Genomic_DNA"/>
</dbReference>
<dbReference type="RefSeq" id="WP_015099435.1">
    <property type="nucleotide sequence ID" value="NC_019673.1"/>
</dbReference>
<dbReference type="Pfam" id="PF13560">
    <property type="entry name" value="HTH_31"/>
    <property type="match status" value="1"/>
</dbReference>
<dbReference type="PROSITE" id="PS50943">
    <property type="entry name" value="HTH_CROC1"/>
    <property type="match status" value="1"/>
</dbReference>
<dbReference type="HOGENOM" id="CLU_037937_0_0_11"/>
<feature type="domain" description="HTH cro/C1-type" evidence="2">
    <location>
        <begin position="22"/>
        <end position="77"/>
    </location>
</feature>